<dbReference type="Pfam" id="PF09697">
    <property type="entry name" value="Porph_ging"/>
    <property type="match status" value="1"/>
</dbReference>
<protein>
    <submittedName>
        <fullName evidence="2">GLPGLI family protein</fullName>
    </submittedName>
</protein>
<organism evidence="2 3">
    <name type="scientific">Pedobacter westerhofensis</name>
    <dbReference type="NCBI Taxonomy" id="425512"/>
    <lineage>
        <taxon>Bacteria</taxon>
        <taxon>Pseudomonadati</taxon>
        <taxon>Bacteroidota</taxon>
        <taxon>Sphingobacteriia</taxon>
        <taxon>Sphingobacteriales</taxon>
        <taxon>Sphingobacteriaceae</taxon>
        <taxon>Pedobacter</taxon>
    </lineage>
</organism>
<feature type="chain" id="PRO_5022214920" evidence="1">
    <location>
        <begin position="20"/>
        <end position="256"/>
    </location>
</feature>
<dbReference type="Proteomes" id="UP000320300">
    <property type="component" value="Unassembled WGS sequence"/>
</dbReference>
<evidence type="ECO:0000313" key="2">
    <source>
        <dbReference type="EMBL" id="SMO95301.1"/>
    </source>
</evidence>
<keyword evidence="1" id="KW-0732">Signal</keyword>
<accession>A0A521FI16</accession>
<dbReference type="OrthoDB" id="1440774at2"/>
<evidence type="ECO:0000256" key="1">
    <source>
        <dbReference type="SAM" id="SignalP"/>
    </source>
</evidence>
<proteinExistence type="predicted"/>
<dbReference type="InterPro" id="IPR005901">
    <property type="entry name" value="GLPGLI"/>
</dbReference>
<sequence length="256" mass="28794">MKKLIKMLLVLQAISYTVAAQNARFPAEGVIEFERNTNMYAVIQKKIKSDNEFGARIFEEYKKANPQFKILKSTLYFSKDKTLFKPTEDANPTSSYYGSGPDVTQINTIYADLKTKQQTTRKTVFEDNFLVKDSIRAINWKITSETREIAGYMCRRANAIVMDSIYVVAFYTDQIPVSGGPESFTGLPGMILGVALPHDNISWFAKTVTDKPIDAPVIIPPSKGKPTDNKGLLVIINNAMKDWGEYGKAYLKALMF</sequence>
<dbReference type="EMBL" id="FXTN01000012">
    <property type="protein sequence ID" value="SMO95301.1"/>
    <property type="molecule type" value="Genomic_DNA"/>
</dbReference>
<feature type="signal peptide" evidence="1">
    <location>
        <begin position="1"/>
        <end position="19"/>
    </location>
</feature>
<reference evidence="2 3" key="1">
    <citation type="submission" date="2017-05" db="EMBL/GenBank/DDBJ databases">
        <authorList>
            <person name="Varghese N."/>
            <person name="Submissions S."/>
        </authorList>
    </citation>
    <scope>NUCLEOTIDE SEQUENCE [LARGE SCALE GENOMIC DNA]</scope>
    <source>
        <strain evidence="2 3">DSM 19036</strain>
    </source>
</reference>
<dbReference type="AlphaFoldDB" id="A0A521FI16"/>
<evidence type="ECO:0000313" key="3">
    <source>
        <dbReference type="Proteomes" id="UP000320300"/>
    </source>
</evidence>
<keyword evidence="3" id="KW-1185">Reference proteome</keyword>
<gene>
    <name evidence="2" type="ORF">SAMN06265348_11286</name>
</gene>
<name>A0A521FI16_9SPHI</name>
<dbReference type="NCBIfam" id="TIGR01200">
    <property type="entry name" value="GLPGLI"/>
    <property type="match status" value="1"/>
</dbReference>